<gene>
    <name evidence="1" type="ORF">DLD77_03125</name>
</gene>
<evidence type="ECO:0000313" key="1">
    <source>
        <dbReference type="EMBL" id="AWO00760.1"/>
    </source>
</evidence>
<keyword evidence="2" id="KW-1185">Reference proteome</keyword>
<accession>A0ABN5LSP6</accession>
<organism evidence="1 2">
    <name type="scientific">Chitinophaga alhagiae</name>
    <dbReference type="NCBI Taxonomy" id="2203219"/>
    <lineage>
        <taxon>Bacteria</taxon>
        <taxon>Pseudomonadati</taxon>
        <taxon>Bacteroidota</taxon>
        <taxon>Chitinophagia</taxon>
        <taxon>Chitinophagales</taxon>
        <taxon>Chitinophagaceae</taxon>
        <taxon>Chitinophaga</taxon>
    </lineage>
</organism>
<name>A0ABN5LSP6_9BACT</name>
<reference evidence="1 2" key="1">
    <citation type="submission" date="2018-05" db="EMBL/GenBank/DDBJ databases">
        <title>Chitinophaga sp. nov., isolated from rhizosphere soil of Alhagi.</title>
        <authorList>
            <person name="Liu Y."/>
        </authorList>
    </citation>
    <scope>NUCLEOTIDE SEQUENCE [LARGE SCALE GENOMIC DNA]</scope>
    <source>
        <strain evidence="1 2">T22</strain>
    </source>
</reference>
<dbReference type="Proteomes" id="UP000246099">
    <property type="component" value="Chromosome"/>
</dbReference>
<dbReference type="RefSeq" id="WP_119076543.1">
    <property type="nucleotide sequence ID" value="NZ_CP029600.1"/>
</dbReference>
<sequence>MQPAQAPAPVTQLAPAAISGSFSPVMQAFRNPGALAGLRHFSAGLYTERGFLLKELSVYAVALSMPVATGVVGVKLWQFGFPLYREQLAGLGYALALGNRLQAAVFLDYGTYGMDAELGLVWQLTKETGLSLHLWGPGRRHGVYTAGLSYMPSTGLRLEGEWRKEANWPLFMKVQCLYRPTGAVWLLAGFSTAPATQFAGAAFKAGRLQIGVTGSYHSLLGITPGIMLVWGKE</sequence>
<evidence type="ECO:0000313" key="2">
    <source>
        <dbReference type="Proteomes" id="UP000246099"/>
    </source>
</evidence>
<proteinExistence type="predicted"/>
<dbReference type="EMBL" id="CP029600">
    <property type="protein sequence ID" value="AWO00760.1"/>
    <property type="molecule type" value="Genomic_DNA"/>
</dbReference>
<protein>
    <submittedName>
        <fullName evidence="1">Uncharacterized protein</fullName>
    </submittedName>
</protein>